<accession>A0A4Q7YG67</accession>
<dbReference type="EMBL" id="SHKW01000002">
    <property type="protein sequence ID" value="RZU35471.1"/>
    <property type="molecule type" value="Genomic_DNA"/>
</dbReference>
<dbReference type="Proteomes" id="UP000292958">
    <property type="component" value="Unassembled WGS sequence"/>
</dbReference>
<gene>
    <name evidence="1" type="ORF">BDD14_5522</name>
</gene>
<organism evidence="1 2">
    <name type="scientific">Edaphobacter modestus</name>
    <dbReference type="NCBI Taxonomy" id="388466"/>
    <lineage>
        <taxon>Bacteria</taxon>
        <taxon>Pseudomonadati</taxon>
        <taxon>Acidobacteriota</taxon>
        <taxon>Terriglobia</taxon>
        <taxon>Terriglobales</taxon>
        <taxon>Acidobacteriaceae</taxon>
        <taxon>Edaphobacter</taxon>
    </lineage>
</organism>
<proteinExistence type="predicted"/>
<sequence>MYFYYLRSSKAVRPSVVTCSDCIPPTAIRSAEAQLIALVVIKLEAPSDYTKAALPDRS</sequence>
<evidence type="ECO:0000313" key="1">
    <source>
        <dbReference type="EMBL" id="RZU35471.1"/>
    </source>
</evidence>
<reference evidence="1 2" key="1">
    <citation type="submission" date="2019-02" db="EMBL/GenBank/DDBJ databases">
        <title>Genomic Encyclopedia of Archaeal and Bacterial Type Strains, Phase II (KMG-II): from individual species to whole genera.</title>
        <authorList>
            <person name="Goeker M."/>
        </authorList>
    </citation>
    <scope>NUCLEOTIDE SEQUENCE [LARGE SCALE GENOMIC DNA]</scope>
    <source>
        <strain evidence="1 2">DSM 18101</strain>
    </source>
</reference>
<comment type="caution">
    <text evidence="1">The sequence shown here is derived from an EMBL/GenBank/DDBJ whole genome shotgun (WGS) entry which is preliminary data.</text>
</comment>
<keyword evidence="2" id="KW-1185">Reference proteome</keyword>
<name>A0A4Q7YG67_9BACT</name>
<evidence type="ECO:0000313" key="2">
    <source>
        <dbReference type="Proteomes" id="UP000292958"/>
    </source>
</evidence>
<dbReference type="AlphaFoldDB" id="A0A4Q7YG67"/>
<protein>
    <submittedName>
        <fullName evidence="1">Uncharacterized protein</fullName>
    </submittedName>
</protein>